<dbReference type="PROSITE" id="PS00600">
    <property type="entry name" value="AA_TRANSFER_CLASS_3"/>
    <property type="match status" value="1"/>
</dbReference>
<evidence type="ECO:0000256" key="2">
    <source>
        <dbReference type="ARBA" id="ARBA00004819"/>
    </source>
</evidence>
<keyword evidence="4 7" id="KW-0663">Pyridoxal phosphate</keyword>
<dbReference type="CDD" id="cd00610">
    <property type="entry name" value="OAT_like"/>
    <property type="match status" value="1"/>
</dbReference>
<dbReference type="SUPFAM" id="SSF53383">
    <property type="entry name" value="PLP-dependent transferases"/>
    <property type="match status" value="1"/>
</dbReference>
<reference evidence="8 9" key="1">
    <citation type="submission" date="2019-02" db="EMBL/GenBank/DDBJ databases">
        <title>Deep-cultivation of Planctomycetes and their phenomic and genomic characterization uncovers novel biology.</title>
        <authorList>
            <person name="Wiegand S."/>
            <person name="Jogler M."/>
            <person name="Boedeker C."/>
            <person name="Pinto D."/>
            <person name="Vollmers J."/>
            <person name="Rivas-Marin E."/>
            <person name="Kohn T."/>
            <person name="Peeters S.H."/>
            <person name="Heuer A."/>
            <person name="Rast P."/>
            <person name="Oberbeckmann S."/>
            <person name="Bunk B."/>
            <person name="Jeske O."/>
            <person name="Meyerdierks A."/>
            <person name="Storesund J.E."/>
            <person name="Kallscheuer N."/>
            <person name="Luecker S."/>
            <person name="Lage O.M."/>
            <person name="Pohl T."/>
            <person name="Merkel B.J."/>
            <person name="Hornburger P."/>
            <person name="Mueller R.-W."/>
            <person name="Bruemmer F."/>
            <person name="Labrenz M."/>
            <person name="Spormann A.M."/>
            <person name="Op Den Camp H."/>
            <person name="Overmann J."/>
            <person name="Amann R."/>
            <person name="Jetten M.S.M."/>
            <person name="Mascher T."/>
            <person name="Medema M.H."/>
            <person name="Devos D.P."/>
            <person name="Kaster A.-K."/>
            <person name="Ovreas L."/>
            <person name="Rohde M."/>
            <person name="Galperin M.Y."/>
            <person name="Jogler C."/>
        </authorList>
    </citation>
    <scope>NUCLEOTIDE SEQUENCE [LARGE SCALE GENOMIC DNA]</scope>
    <source>
        <strain evidence="8 9">Pla22</strain>
    </source>
</reference>
<sequence>MLADRLGAFDVPFTRIARVRHLSLANSHDVGPRSAEAFSRAHRLMPGGVNSPARAFGAVGGTPLFIERAEGPYLFDIDGRRFIDYIGSWGPMILGHAHPEVIEAITKAAQRGTSYGAPTEAESRLAEQIIEAVPSVEKVRLVNSGTEATMSAIRVARGATGRDKIIKFSGNYHGHVDSLLVAAGSAAATLGVPDSPGVTKGAGKDTIVLRYNDVAGVKAAFAKHPGEIAAVILEPVVGNMGCVAGSPEFLQTLRDETTRDGSILIFDEVMTGFRLAFGGAQERFGVTPDMTTLGKIVGGGMPLGAYGGRADIMDQVLPAGKVFQAGTLSGNPVAVAAGSKTLEILRNDPPYEYLENLGIRLAQGLDQAAFDAGIDYQVQAVGSMMTLFFNTDPVNEWADADQSDREAFGRYFWGLISKGVYMPCSQFEALFFGRTHTEAMIDETIDAAKSVLASFA</sequence>
<comment type="pathway">
    <text evidence="2">Porphyrin-containing compound metabolism; protoporphyrin-IX biosynthesis; 5-aminolevulinate from L-glutamyl-tRNA(Glu): step 2/2.</text>
</comment>
<evidence type="ECO:0000256" key="6">
    <source>
        <dbReference type="ARBA" id="ARBA00023244"/>
    </source>
</evidence>
<keyword evidence="7" id="KW-0963">Cytoplasm</keyword>
<dbReference type="Proteomes" id="UP000316598">
    <property type="component" value="Unassembled WGS sequence"/>
</dbReference>
<dbReference type="GO" id="GO:0005737">
    <property type="term" value="C:cytoplasm"/>
    <property type="evidence" value="ECO:0007669"/>
    <property type="project" value="UniProtKB-SubCell"/>
</dbReference>
<dbReference type="UniPathway" id="UPA00251">
    <property type="reaction ID" value="UER00317"/>
</dbReference>
<evidence type="ECO:0000313" key="8">
    <source>
        <dbReference type="EMBL" id="TWT54324.1"/>
    </source>
</evidence>
<evidence type="ECO:0000256" key="4">
    <source>
        <dbReference type="ARBA" id="ARBA00022898"/>
    </source>
</evidence>
<dbReference type="HAMAP" id="MF_00375">
    <property type="entry name" value="HemL_aminotrans_3"/>
    <property type="match status" value="1"/>
</dbReference>
<dbReference type="Pfam" id="PF00202">
    <property type="entry name" value="Aminotran_3"/>
    <property type="match status" value="1"/>
</dbReference>
<keyword evidence="6 7" id="KW-0627">Porphyrin biosynthesis</keyword>
<dbReference type="InterPro" id="IPR015424">
    <property type="entry name" value="PyrdxlP-dep_Trfase"/>
</dbReference>
<comment type="similarity">
    <text evidence="3 7">Belongs to the class-III pyridoxal-phosphate-dependent aminotransferase family. HemL subfamily.</text>
</comment>
<comment type="subcellular location">
    <subcellularLocation>
        <location evidence="7">Cytoplasm</location>
    </subcellularLocation>
</comment>
<dbReference type="InterPro" id="IPR015421">
    <property type="entry name" value="PyrdxlP-dep_Trfase_major"/>
</dbReference>
<keyword evidence="9" id="KW-1185">Reference proteome</keyword>
<gene>
    <name evidence="7 8" type="primary">hemL</name>
    <name evidence="8" type="ORF">Pla22_19700</name>
</gene>
<organism evidence="8 9">
    <name type="scientific">Rubripirellula amarantea</name>
    <dbReference type="NCBI Taxonomy" id="2527999"/>
    <lineage>
        <taxon>Bacteria</taxon>
        <taxon>Pseudomonadati</taxon>
        <taxon>Planctomycetota</taxon>
        <taxon>Planctomycetia</taxon>
        <taxon>Pirellulales</taxon>
        <taxon>Pirellulaceae</taxon>
        <taxon>Rubripirellula</taxon>
    </lineage>
</organism>
<dbReference type="GO" id="GO:0006782">
    <property type="term" value="P:protoporphyrinogen IX biosynthetic process"/>
    <property type="evidence" value="ECO:0007669"/>
    <property type="project" value="UniProtKB-UniRule"/>
</dbReference>
<comment type="catalytic activity">
    <reaction evidence="7">
        <text>(S)-4-amino-5-oxopentanoate = 5-aminolevulinate</text>
        <dbReference type="Rhea" id="RHEA:14265"/>
        <dbReference type="ChEBI" id="CHEBI:57501"/>
        <dbReference type="ChEBI" id="CHEBI:356416"/>
        <dbReference type="EC" id="5.4.3.8"/>
    </reaction>
</comment>
<dbReference type="OrthoDB" id="9816013at2"/>
<dbReference type="InterPro" id="IPR004639">
    <property type="entry name" value="4pyrrol_synth_GluAld_NH2Trfase"/>
</dbReference>
<dbReference type="PANTHER" id="PTHR43713:SF3">
    <property type="entry name" value="GLUTAMATE-1-SEMIALDEHYDE 2,1-AMINOMUTASE 1, CHLOROPLASTIC-RELATED"/>
    <property type="match status" value="1"/>
</dbReference>
<dbReference type="InterPro" id="IPR015422">
    <property type="entry name" value="PyrdxlP-dep_Trfase_small"/>
</dbReference>
<dbReference type="InterPro" id="IPR049704">
    <property type="entry name" value="Aminotrans_3_PPA_site"/>
</dbReference>
<evidence type="ECO:0000256" key="3">
    <source>
        <dbReference type="ARBA" id="ARBA00008981"/>
    </source>
</evidence>
<comment type="cofactor">
    <cofactor evidence="1 7">
        <name>pyridoxal 5'-phosphate</name>
        <dbReference type="ChEBI" id="CHEBI:597326"/>
    </cofactor>
</comment>
<dbReference type="FunFam" id="3.40.640.10:FF:000021">
    <property type="entry name" value="Glutamate-1-semialdehyde 2,1-aminomutase"/>
    <property type="match status" value="1"/>
</dbReference>
<dbReference type="NCBIfam" id="NF000818">
    <property type="entry name" value="PRK00062.1"/>
    <property type="match status" value="1"/>
</dbReference>
<dbReference type="GO" id="GO:0030170">
    <property type="term" value="F:pyridoxal phosphate binding"/>
    <property type="evidence" value="ECO:0007669"/>
    <property type="project" value="InterPro"/>
</dbReference>
<proteinExistence type="inferred from homology"/>
<dbReference type="NCBIfam" id="TIGR00713">
    <property type="entry name" value="hemL"/>
    <property type="match status" value="1"/>
</dbReference>
<name>A0A5C5WTR5_9BACT</name>
<evidence type="ECO:0000313" key="9">
    <source>
        <dbReference type="Proteomes" id="UP000316598"/>
    </source>
</evidence>
<protein>
    <recommendedName>
        <fullName evidence="7">Glutamate-1-semialdehyde 2,1-aminomutase</fullName>
        <shortName evidence="7">GSA</shortName>
        <ecNumber evidence="7">5.4.3.8</ecNumber>
    </recommendedName>
    <alternativeName>
        <fullName evidence="7">Glutamate-1-semialdehyde aminotransferase</fullName>
        <shortName evidence="7">GSA-AT</shortName>
    </alternativeName>
</protein>
<dbReference type="EC" id="5.4.3.8" evidence="7"/>
<accession>A0A5C5WTR5</accession>
<dbReference type="AlphaFoldDB" id="A0A5C5WTR5"/>
<keyword evidence="5 7" id="KW-0413">Isomerase</keyword>
<dbReference type="GO" id="GO:0042286">
    <property type="term" value="F:glutamate-1-semialdehyde 2,1-aminomutase activity"/>
    <property type="evidence" value="ECO:0007669"/>
    <property type="project" value="UniProtKB-UniRule"/>
</dbReference>
<dbReference type="InterPro" id="IPR005814">
    <property type="entry name" value="Aminotrans_3"/>
</dbReference>
<comment type="subunit">
    <text evidence="7">Homodimer.</text>
</comment>
<comment type="caution">
    <text evidence="8">The sequence shown here is derived from an EMBL/GenBank/DDBJ whole genome shotgun (WGS) entry which is preliminary data.</text>
</comment>
<dbReference type="GO" id="GO:0008483">
    <property type="term" value="F:transaminase activity"/>
    <property type="evidence" value="ECO:0007669"/>
    <property type="project" value="InterPro"/>
</dbReference>
<evidence type="ECO:0000256" key="5">
    <source>
        <dbReference type="ARBA" id="ARBA00023235"/>
    </source>
</evidence>
<dbReference type="PANTHER" id="PTHR43713">
    <property type="entry name" value="GLUTAMATE-1-SEMIALDEHYDE 2,1-AMINOMUTASE"/>
    <property type="match status" value="1"/>
</dbReference>
<evidence type="ECO:0000256" key="1">
    <source>
        <dbReference type="ARBA" id="ARBA00001933"/>
    </source>
</evidence>
<feature type="modified residue" description="N6-(pyridoxal phosphate)lysine" evidence="7">
    <location>
        <position position="295"/>
    </location>
</feature>
<dbReference type="Gene3D" id="3.90.1150.10">
    <property type="entry name" value="Aspartate Aminotransferase, domain 1"/>
    <property type="match status" value="1"/>
</dbReference>
<dbReference type="Gene3D" id="3.40.640.10">
    <property type="entry name" value="Type I PLP-dependent aspartate aminotransferase-like (Major domain)"/>
    <property type="match status" value="1"/>
</dbReference>
<evidence type="ECO:0000256" key="7">
    <source>
        <dbReference type="HAMAP-Rule" id="MF_00375"/>
    </source>
</evidence>
<dbReference type="EMBL" id="SJPI01000001">
    <property type="protein sequence ID" value="TWT54324.1"/>
    <property type="molecule type" value="Genomic_DNA"/>
</dbReference>